<keyword evidence="8" id="KW-0046">Antibiotic resistance</keyword>
<name>A0A4R1F9A4_9NOCA</name>
<accession>A0A4R1F9A4</accession>
<dbReference type="Gene3D" id="1.10.3730.20">
    <property type="match status" value="1"/>
</dbReference>
<reference evidence="11 12" key="1">
    <citation type="submission" date="2019-03" db="EMBL/GenBank/DDBJ databases">
        <title>Genomic Encyclopedia of Type Strains, Phase IV (KMG-IV): sequencing the most valuable type-strain genomes for metagenomic binning, comparative biology and taxonomic classification.</title>
        <authorList>
            <person name="Goeker M."/>
        </authorList>
    </citation>
    <scope>NUCLEOTIDE SEQUENCE [LARGE SCALE GENOMIC DNA]</scope>
    <source>
        <strain evidence="11 12">DSM 44684</strain>
    </source>
</reference>
<keyword evidence="5 9" id="KW-0812">Transmembrane</keyword>
<organism evidence="11 12">
    <name type="scientific">Nocardia alba</name>
    <dbReference type="NCBI Taxonomy" id="225051"/>
    <lineage>
        <taxon>Bacteria</taxon>
        <taxon>Bacillati</taxon>
        <taxon>Actinomycetota</taxon>
        <taxon>Actinomycetes</taxon>
        <taxon>Mycobacteriales</taxon>
        <taxon>Nocardiaceae</taxon>
        <taxon>Nocardia</taxon>
    </lineage>
</organism>
<keyword evidence="4" id="KW-1003">Cell membrane</keyword>
<evidence type="ECO:0000256" key="2">
    <source>
        <dbReference type="ARBA" id="ARBA00007822"/>
    </source>
</evidence>
<dbReference type="InterPro" id="IPR037185">
    <property type="entry name" value="EmrE-like"/>
</dbReference>
<comment type="similarity">
    <text evidence="2">Belongs to the drug/metabolite transporter (DMT) superfamily. Small multidrug resistance (SMR) (TC 2.A.7.1) family. Mmr subfamily.</text>
</comment>
<dbReference type="STRING" id="1210063.GCA_001612665_06433"/>
<keyword evidence="3" id="KW-0813">Transport</keyword>
<evidence type="ECO:0000256" key="7">
    <source>
        <dbReference type="ARBA" id="ARBA00023136"/>
    </source>
</evidence>
<dbReference type="SUPFAM" id="SSF103481">
    <property type="entry name" value="Multidrug resistance efflux transporter EmrE"/>
    <property type="match status" value="1"/>
</dbReference>
<feature type="transmembrane region" description="Helical" evidence="10">
    <location>
        <begin position="56"/>
        <end position="78"/>
    </location>
</feature>
<dbReference type="GO" id="GO:0005886">
    <property type="term" value="C:plasma membrane"/>
    <property type="evidence" value="ECO:0007669"/>
    <property type="project" value="UniProtKB-SubCell"/>
</dbReference>
<evidence type="ECO:0000256" key="3">
    <source>
        <dbReference type="ARBA" id="ARBA00022448"/>
    </source>
</evidence>
<comment type="subcellular location">
    <subcellularLocation>
        <location evidence="1 9">Cell membrane</location>
        <topology evidence="1 9">Multi-pass membrane protein</topology>
    </subcellularLocation>
</comment>
<dbReference type="PANTHER" id="PTHR30561">
    <property type="entry name" value="SMR FAMILY PROTON-DEPENDENT DRUG EFFLUX TRANSPORTER SUGE"/>
    <property type="match status" value="1"/>
</dbReference>
<evidence type="ECO:0000256" key="5">
    <source>
        <dbReference type="ARBA" id="ARBA00022692"/>
    </source>
</evidence>
<dbReference type="GO" id="GO:0046677">
    <property type="term" value="P:response to antibiotic"/>
    <property type="evidence" value="ECO:0007669"/>
    <property type="project" value="UniProtKB-KW"/>
</dbReference>
<feature type="transmembrane region" description="Helical" evidence="10">
    <location>
        <begin position="84"/>
        <end position="104"/>
    </location>
</feature>
<protein>
    <submittedName>
        <fullName evidence="11">Small multidrug resistance pump</fullName>
    </submittedName>
</protein>
<keyword evidence="7 10" id="KW-0472">Membrane</keyword>
<evidence type="ECO:0000256" key="6">
    <source>
        <dbReference type="ARBA" id="ARBA00022989"/>
    </source>
</evidence>
<evidence type="ECO:0000313" key="11">
    <source>
        <dbReference type="EMBL" id="TCJ89392.1"/>
    </source>
</evidence>
<feature type="transmembrane region" description="Helical" evidence="10">
    <location>
        <begin position="30"/>
        <end position="49"/>
    </location>
</feature>
<evidence type="ECO:0000256" key="10">
    <source>
        <dbReference type="SAM" id="Phobius"/>
    </source>
</evidence>
<evidence type="ECO:0000256" key="1">
    <source>
        <dbReference type="ARBA" id="ARBA00004651"/>
    </source>
</evidence>
<dbReference type="PANTHER" id="PTHR30561:SF1">
    <property type="entry name" value="MULTIDRUG TRANSPORTER EMRE"/>
    <property type="match status" value="1"/>
</dbReference>
<dbReference type="EMBL" id="SMFR01000012">
    <property type="protein sequence ID" value="TCJ89392.1"/>
    <property type="molecule type" value="Genomic_DNA"/>
</dbReference>
<gene>
    <name evidence="11" type="ORF">DFR71_6602</name>
</gene>
<dbReference type="AlphaFoldDB" id="A0A4R1F9A4"/>
<evidence type="ECO:0000256" key="8">
    <source>
        <dbReference type="ARBA" id="ARBA00023251"/>
    </source>
</evidence>
<comment type="caution">
    <text evidence="11">The sequence shown here is derived from an EMBL/GenBank/DDBJ whole genome shotgun (WGS) entry which is preliminary data.</text>
</comment>
<evidence type="ECO:0000256" key="9">
    <source>
        <dbReference type="RuleBase" id="RU003942"/>
    </source>
</evidence>
<proteinExistence type="inferred from homology"/>
<keyword evidence="6 10" id="KW-1133">Transmembrane helix</keyword>
<dbReference type="OrthoDB" id="3175079at2"/>
<dbReference type="GO" id="GO:0022857">
    <property type="term" value="F:transmembrane transporter activity"/>
    <property type="evidence" value="ECO:0007669"/>
    <property type="project" value="InterPro"/>
</dbReference>
<evidence type="ECO:0000313" key="12">
    <source>
        <dbReference type="Proteomes" id="UP000294856"/>
    </source>
</evidence>
<evidence type="ECO:0000256" key="4">
    <source>
        <dbReference type="ARBA" id="ARBA00022475"/>
    </source>
</evidence>
<dbReference type="RefSeq" id="WP_067460113.1">
    <property type="nucleotide sequence ID" value="NZ_SMFR01000012.1"/>
</dbReference>
<sequence length="119" mass="11896">MKTWLLLATAITAEVVATLSLRAAQDNPGWYALVATGYLSAFAALSVALRTGLGLGVAYGIWAASGVALTAVMAAVLFGDPLTVLMGAGIVTIIGGVLCVELGAHPPKKATTATEGGPK</sequence>
<keyword evidence="12" id="KW-1185">Reference proteome</keyword>
<dbReference type="InterPro" id="IPR000390">
    <property type="entry name" value="Small_drug/metabolite_transptr"/>
</dbReference>
<dbReference type="InterPro" id="IPR045324">
    <property type="entry name" value="Small_multidrug_res"/>
</dbReference>
<dbReference type="Pfam" id="PF00893">
    <property type="entry name" value="Multi_Drug_Res"/>
    <property type="match status" value="1"/>
</dbReference>
<dbReference type="Proteomes" id="UP000294856">
    <property type="component" value="Unassembled WGS sequence"/>
</dbReference>